<gene>
    <name evidence="2" type="ORF">NDU88_000721</name>
</gene>
<feature type="compositionally biased region" description="Low complexity" evidence="1">
    <location>
        <begin position="10"/>
        <end position="24"/>
    </location>
</feature>
<evidence type="ECO:0000313" key="3">
    <source>
        <dbReference type="Proteomes" id="UP001066276"/>
    </source>
</evidence>
<organism evidence="2 3">
    <name type="scientific">Pleurodeles waltl</name>
    <name type="common">Iberian ribbed newt</name>
    <dbReference type="NCBI Taxonomy" id="8319"/>
    <lineage>
        <taxon>Eukaryota</taxon>
        <taxon>Metazoa</taxon>
        <taxon>Chordata</taxon>
        <taxon>Craniata</taxon>
        <taxon>Vertebrata</taxon>
        <taxon>Euteleostomi</taxon>
        <taxon>Amphibia</taxon>
        <taxon>Batrachia</taxon>
        <taxon>Caudata</taxon>
        <taxon>Salamandroidea</taxon>
        <taxon>Salamandridae</taxon>
        <taxon>Pleurodelinae</taxon>
        <taxon>Pleurodeles</taxon>
    </lineage>
</organism>
<dbReference type="Proteomes" id="UP001066276">
    <property type="component" value="Chromosome 3_2"/>
</dbReference>
<protein>
    <submittedName>
        <fullName evidence="2">Uncharacterized protein</fullName>
    </submittedName>
</protein>
<comment type="caution">
    <text evidence="2">The sequence shown here is derived from an EMBL/GenBank/DDBJ whole genome shotgun (WGS) entry which is preliminary data.</text>
</comment>
<dbReference type="AlphaFoldDB" id="A0AAV7TI07"/>
<sequence>MAQLDLQTESGASAAPEEAAGAPDRVVRVQLQKKQLELQGGASAAPEEATRAPDGKKYMNGDPDREGRSFTLEEAECGESFFSFYSLERAIRNEQFQVRRSFLILRQRPFFTITG</sequence>
<feature type="region of interest" description="Disordered" evidence="1">
    <location>
        <begin position="1"/>
        <end position="24"/>
    </location>
</feature>
<dbReference type="EMBL" id="JANPWB010000006">
    <property type="protein sequence ID" value="KAJ1175433.1"/>
    <property type="molecule type" value="Genomic_DNA"/>
</dbReference>
<reference evidence="2" key="1">
    <citation type="journal article" date="2022" name="bioRxiv">
        <title>Sequencing and chromosome-scale assembly of the giantPleurodeles waltlgenome.</title>
        <authorList>
            <person name="Brown T."/>
            <person name="Elewa A."/>
            <person name="Iarovenko S."/>
            <person name="Subramanian E."/>
            <person name="Araus A.J."/>
            <person name="Petzold A."/>
            <person name="Susuki M."/>
            <person name="Suzuki K.-i.T."/>
            <person name="Hayashi T."/>
            <person name="Toyoda A."/>
            <person name="Oliveira C."/>
            <person name="Osipova E."/>
            <person name="Leigh N.D."/>
            <person name="Simon A."/>
            <person name="Yun M.H."/>
        </authorList>
    </citation>
    <scope>NUCLEOTIDE SEQUENCE</scope>
    <source>
        <strain evidence="2">20211129_DDA</strain>
        <tissue evidence="2">Liver</tissue>
    </source>
</reference>
<keyword evidence="3" id="KW-1185">Reference proteome</keyword>
<evidence type="ECO:0000313" key="2">
    <source>
        <dbReference type="EMBL" id="KAJ1175433.1"/>
    </source>
</evidence>
<feature type="compositionally biased region" description="Basic and acidic residues" evidence="1">
    <location>
        <begin position="48"/>
        <end position="65"/>
    </location>
</feature>
<name>A0AAV7TI07_PLEWA</name>
<feature type="region of interest" description="Disordered" evidence="1">
    <location>
        <begin position="37"/>
        <end position="65"/>
    </location>
</feature>
<proteinExistence type="predicted"/>
<evidence type="ECO:0000256" key="1">
    <source>
        <dbReference type="SAM" id="MobiDB-lite"/>
    </source>
</evidence>
<accession>A0AAV7TI07</accession>